<dbReference type="EMBL" id="LAZR01000514">
    <property type="protein sequence ID" value="KKN65883.1"/>
    <property type="molecule type" value="Genomic_DNA"/>
</dbReference>
<dbReference type="InterPro" id="IPR006141">
    <property type="entry name" value="Intein_N"/>
</dbReference>
<name>A0A0F9VJ83_9ZZZZ</name>
<dbReference type="GO" id="GO:0016539">
    <property type="term" value="P:intein-mediated protein splicing"/>
    <property type="evidence" value="ECO:0007669"/>
    <property type="project" value="InterPro"/>
</dbReference>
<proteinExistence type="predicted"/>
<dbReference type="Gene3D" id="2.170.16.10">
    <property type="entry name" value="Hedgehog/Intein (Hint) domain"/>
    <property type="match status" value="2"/>
</dbReference>
<dbReference type="InterPro" id="IPR030934">
    <property type="entry name" value="Intein_C"/>
</dbReference>
<dbReference type="InterPro" id="IPR035412">
    <property type="entry name" value="Terminase_L_N"/>
</dbReference>
<dbReference type="InterPro" id="IPR052380">
    <property type="entry name" value="Viral_DNA_packaging_terminase"/>
</dbReference>
<dbReference type="PROSITE" id="PS50817">
    <property type="entry name" value="INTEIN_N_TER"/>
    <property type="match status" value="1"/>
</dbReference>
<organism evidence="2">
    <name type="scientific">marine sediment metagenome</name>
    <dbReference type="NCBI Taxonomy" id="412755"/>
    <lineage>
        <taxon>unclassified sequences</taxon>
        <taxon>metagenomes</taxon>
        <taxon>ecological metagenomes</taxon>
    </lineage>
</organism>
<dbReference type="AlphaFoldDB" id="A0A0F9VJ83"/>
<comment type="caution">
    <text evidence="2">The sequence shown here is derived from an EMBL/GenBank/DDBJ whole genome shotgun (WGS) entry which is preliminary data.</text>
</comment>
<dbReference type="Gene3D" id="3.40.50.300">
    <property type="entry name" value="P-loop containing nucleotide triphosphate hydrolases"/>
    <property type="match status" value="1"/>
</dbReference>
<dbReference type="InterPro" id="IPR027417">
    <property type="entry name" value="P-loop_NTPase"/>
</dbReference>
<dbReference type="Gene3D" id="3.30.420.280">
    <property type="match status" value="1"/>
</dbReference>
<protein>
    <recommendedName>
        <fullName evidence="1">Phage terminase large subunit N-terminal domain-containing protein</fullName>
    </recommendedName>
</protein>
<evidence type="ECO:0000259" key="1">
    <source>
        <dbReference type="Pfam" id="PF04466"/>
    </source>
</evidence>
<reference evidence="2" key="1">
    <citation type="journal article" date="2015" name="Nature">
        <title>Complex archaea that bridge the gap between prokaryotes and eukaryotes.</title>
        <authorList>
            <person name="Spang A."/>
            <person name="Saw J.H."/>
            <person name="Jorgensen S.L."/>
            <person name="Zaremba-Niedzwiedzka K."/>
            <person name="Martijn J."/>
            <person name="Lind A.E."/>
            <person name="van Eijk R."/>
            <person name="Schleper C."/>
            <person name="Guy L."/>
            <person name="Ettema T.J."/>
        </authorList>
    </citation>
    <scope>NUCLEOTIDE SEQUENCE</scope>
</reference>
<dbReference type="InterPro" id="IPR036844">
    <property type="entry name" value="Hint_dom_sf"/>
</dbReference>
<dbReference type="SUPFAM" id="SSF51294">
    <property type="entry name" value="Hedgehog/intein (Hint) domain"/>
    <property type="match status" value="1"/>
</dbReference>
<sequence length="694" mass="76977">MVTATKAKVELVWEPINKPQDEFVASQASRSLFSGAFGAGKTLALCAKSLKLSLDHKGNFGYICRKVRATIGLSTLKTFLELVCPKELIASYNKSDGLITLTNGSQILFGGLDDPLKLGSLGAGGIGFVGIDEAIETTEDDWQMLEGRLRLPGFPHQIFAATNPGPPTHYLYRMFFREHKGDVFQASSYDNPLLPEDYKQRLAEFEGVYKDRYVLGLWKGLEGLVYSAFDDKICLIPRFDVDKSWPIYSGHDFGRVNAAGLFFAGSPATGDFFGFQEYWPGSEMSIHDHVQAFKTITEGRNVLKRVGGNHQETGERQAYTSEGWPVSEPKHSLDKALQIKLVQGMHRLNKVYIFNDLSNYVREKFSFVFKGEKIDQEAKFHLMACLIAGTMIKTITGEKPIESVKVGDLVAMRQGYQPVVASGLTQSNAEVFEASFSDGSKLVGTADHPVFVKGKGWVPLTCLRYNDRMDVWKEKQLSTRELSITDTRKPNGAPTECISGQQRDFSTELCGKMPMGKYLLGILSTIRTMTHLITNSLTLNVRAMAYICQSIWGGTSMTLSTLPEFVLSPELGIDCGRGQMKGELISPRDYGEIGCQFSKSASIVARNTQLLSHRTASSVREDVKPQTAVRCLGVSPRGQASVYNLSVQDVPEYYANGILVHNCERSILSDFTPETVVDNPGYRTTTPRRVLVRR</sequence>
<dbReference type="Pfam" id="PF04466">
    <property type="entry name" value="Terminase_3"/>
    <property type="match status" value="1"/>
</dbReference>
<dbReference type="PANTHER" id="PTHR39184:SF1">
    <property type="entry name" value="PBSX PHAGE TERMINASE LARGE SUBUNIT"/>
    <property type="match status" value="1"/>
</dbReference>
<dbReference type="NCBIfam" id="TIGR01443">
    <property type="entry name" value="intein_Cterm"/>
    <property type="match status" value="1"/>
</dbReference>
<accession>A0A0F9VJ83</accession>
<evidence type="ECO:0000313" key="2">
    <source>
        <dbReference type="EMBL" id="KKN65883.1"/>
    </source>
</evidence>
<feature type="domain" description="Phage terminase large subunit N-terminal" evidence="1">
    <location>
        <begin position="32"/>
        <end position="206"/>
    </location>
</feature>
<gene>
    <name evidence="2" type="ORF">LCGC14_0477000</name>
</gene>
<dbReference type="PANTHER" id="PTHR39184">
    <property type="match status" value="1"/>
</dbReference>
<dbReference type="PROSITE" id="PS50818">
    <property type="entry name" value="INTEIN_C_TER"/>
    <property type="match status" value="1"/>
</dbReference>